<accession>A0A6M0RW10</accession>
<protein>
    <submittedName>
        <fullName evidence="2">Uncharacterized protein</fullName>
    </submittedName>
</protein>
<name>A0A6M0RW10_9CYAN</name>
<keyword evidence="1" id="KW-0812">Transmembrane</keyword>
<organism evidence="2 3">
    <name type="scientific">Adonisia turfae CCMR0081</name>
    <dbReference type="NCBI Taxonomy" id="2292702"/>
    <lineage>
        <taxon>Bacteria</taxon>
        <taxon>Bacillati</taxon>
        <taxon>Cyanobacteriota</taxon>
        <taxon>Adonisia</taxon>
        <taxon>Adonisia turfae</taxon>
    </lineage>
</organism>
<feature type="transmembrane region" description="Helical" evidence="1">
    <location>
        <begin position="12"/>
        <end position="30"/>
    </location>
</feature>
<reference evidence="2 3" key="1">
    <citation type="journal article" date="2020" name="Microb. Ecol.">
        <title>Ecogenomics of the Marine Benthic Filamentous Cyanobacterium Adonisia.</title>
        <authorList>
            <person name="Walter J.M."/>
            <person name="Coutinho F.H."/>
            <person name="Leomil L."/>
            <person name="Hargreaves P.I."/>
            <person name="Campeao M.E."/>
            <person name="Vieira V.V."/>
            <person name="Silva B.S."/>
            <person name="Fistarol G.O."/>
            <person name="Salomon P.S."/>
            <person name="Sawabe T."/>
            <person name="Mino S."/>
            <person name="Hosokawa M."/>
            <person name="Miyashita H."/>
            <person name="Maruyama F."/>
            <person name="van Verk M.C."/>
            <person name="Dutilh B.E."/>
            <person name="Thompson C.C."/>
            <person name="Thompson F.L."/>
        </authorList>
    </citation>
    <scope>NUCLEOTIDE SEQUENCE [LARGE SCALE GENOMIC DNA]</scope>
    <source>
        <strain evidence="2 3">CCMR0081</strain>
    </source>
</reference>
<keyword evidence="1" id="KW-0472">Membrane</keyword>
<dbReference type="EMBL" id="QXHD01000004">
    <property type="protein sequence ID" value="NEZ59892.1"/>
    <property type="molecule type" value="Genomic_DNA"/>
</dbReference>
<evidence type="ECO:0000313" key="3">
    <source>
        <dbReference type="Proteomes" id="UP000481033"/>
    </source>
</evidence>
<comment type="caution">
    <text evidence="2">The sequence shown here is derived from an EMBL/GenBank/DDBJ whole genome shotgun (WGS) entry which is preliminary data.</text>
</comment>
<dbReference type="Proteomes" id="UP000481033">
    <property type="component" value="Unassembled WGS sequence"/>
</dbReference>
<keyword evidence="1" id="KW-1133">Transmembrane helix</keyword>
<evidence type="ECO:0000256" key="1">
    <source>
        <dbReference type="SAM" id="Phobius"/>
    </source>
</evidence>
<keyword evidence="3" id="KW-1185">Reference proteome</keyword>
<dbReference type="RefSeq" id="WP_163702665.1">
    <property type="nucleotide sequence ID" value="NZ_QXHD01000004.1"/>
</dbReference>
<proteinExistence type="predicted"/>
<evidence type="ECO:0000313" key="2">
    <source>
        <dbReference type="EMBL" id="NEZ59892.1"/>
    </source>
</evidence>
<dbReference type="AlphaFoldDB" id="A0A6M0RW10"/>
<sequence length="364" mass="40656">MMLLTLDRFGKLVLGVGAIAGSIWFLNLPYPMIRWPIAKVAPIILLPSFMQMDHHYRQAIIQTEQADQLINQATTVEDFELGSEKAAQAQEHLDNLPVWFLGYYPKRYCGLFGCGWKFTLDEFEDARALIGRMDAQIFQEQNALTVLETTSNQVVEARNSFETSDPATQEDILKDWQQSMDQLSEIPSETLAGRLANTRLTAYKRDYEAISGQTAVLSKSNALLAAAQQFADAASSEGKNPPHSTEKWDRIATLWEAALAELENIQSDEPDYVKAQALKAQYTINLGEVRELQNYQQKAVKLVQSAEKDINKLIELSAQQSPERTIAAVNQVISNLEKVPSGTTVSKDAQVLIQQAQAYLSKAN</sequence>
<gene>
    <name evidence="2" type="ORF">DXZ20_30470</name>
</gene>